<dbReference type="Proteomes" id="UP000075920">
    <property type="component" value="Unassembled WGS sequence"/>
</dbReference>
<sequence>MRNRVKMLPAELPTPPRIPPRSDRPADIQRDLPPVMDSMFDPPAPAPGPPPPPPPPPPPGMP</sequence>
<feature type="compositionally biased region" description="Pro residues" evidence="1">
    <location>
        <begin position="42"/>
        <end position="62"/>
    </location>
</feature>
<evidence type="ECO:0000313" key="3">
    <source>
        <dbReference type="Proteomes" id="UP000075920"/>
    </source>
</evidence>
<dbReference type="VEuPathDB" id="VectorBase:AMIN009959"/>
<dbReference type="EnsemblMetazoa" id="AMIN009959-RA">
    <property type="protein sequence ID" value="AMIN009959-PA"/>
    <property type="gene ID" value="AMIN009959"/>
</dbReference>
<organism evidence="2 3">
    <name type="scientific">Anopheles minimus</name>
    <dbReference type="NCBI Taxonomy" id="112268"/>
    <lineage>
        <taxon>Eukaryota</taxon>
        <taxon>Metazoa</taxon>
        <taxon>Ecdysozoa</taxon>
        <taxon>Arthropoda</taxon>
        <taxon>Hexapoda</taxon>
        <taxon>Insecta</taxon>
        <taxon>Pterygota</taxon>
        <taxon>Neoptera</taxon>
        <taxon>Endopterygota</taxon>
        <taxon>Diptera</taxon>
        <taxon>Nematocera</taxon>
        <taxon>Culicoidea</taxon>
        <taxon>Culicidae</taxon>
        <taxon>Anophelinae</taxon>
        <taxon>Anopheles</taxon>
    </lineage>
</organism>
<protein>
    <submittedName>
        <fullName evidence="2">Uncharacterized protein</fullName>
    </submittedName>
</protein>
<feature type="region of interest" description="Disordered" evidence="1">
    <location>
        <begin position="1"/>
        <end position="62"/>
    </location>
</feature>
<evidence type="ECO:0000256" key="1">
    <source>
        <dbReference type="SAM" id="MobiDB-lite"/>
    </source>
</evidence>
<reference evidence="2" key="2">
    <citation type="submission" date="2020-05" db="UniProtKB">
        <authorList>
            <consortium name="EnsemblMetazoa"/>
        </authorList>
    </citation>
    <scope>IDENTIFICATION</scope>
    <source>
        <strain evidence="2">MINIMUS1</strain>
    </source>
</reference>
<feature type="compositionally biased region" description="Basic and acidic residues" evidence="1">
    <location>
        <begin position="20"/>
        <end position="30"/>
    </location>
</feature>
<evidence type="ECO:0000313" key="2">
    <source>
        <dbReference type="EnsemblMetazoa" id="AMIN009959-PA"/>
    </source>
</evidence>
<accession>A0A182WHV5</accession>
<reference evidence="3" key="1">
    <citation type="submission" date="2013-03" db="EMBL/GenBank/DDBJ databases">
        <title>The Genome Sequence of Anopheles minimus MINIMUS1.</title>
        <authorList>
            <consortium name="The Broad Institute Genomics Platform"/>
            <person name="Neafsey D.E."/>
            <person name="Walton C."/>
            <person name="Walker B."/>
            <person name="Young S.K."/>
            <person name="Zeng Q."/>
            <person name="Gargeya S."/>
            <person name="Fitzgerald M."/>
            <person name="Haas B."/>
            <person name="Abouelleil A."/>
            <person name="Allen A.W."/>
            <person name="Alvarado L."/>
            <person name="Arachchi H.M."/>
            <person name="Berlin A.M."/>
            <person name="Chapman S.B."/>
            <person name="Gainer-Dewar J."/>
            <person name="Goldberg J."/>
            <person name="Griggs A."/>
            <person name="Gujja S."/>
            <person name="Hansen M."/>
            <person name="Howarth C."/>
            <person name="Imamovic A."/>
            <person name="Ireland A."/>
            <person name="Larimer J."/>
            <person name="McCowan C."/>
            <person name="Murphy C."/>
            <person name="Pearson M."/>
            <person name="Poon T.W."/>
            <person name="Priest M."/>
            <person name="Roberts A."/>
            <person name="Saif S."/>
            <person name="Shea T."/>
            <person name="Sisk P."/>
            <person name="Sykes S."/>
            <person name="Wortman J."/>
            <person name="Nusbaum C."/>
            <person name="Birren B."/>
        </authorList>
    </citation>
    <scope>NUCLEOTIDE SEQUENCE [LARGE SCALE GENOMIC DNA]</scope>
    <source>
        <strain evidence="3">MINIMUS1</strain>
    </source>
</reference>
<keyword evidence="3" id="KW-1185">Reference proteome</keyword>
<name>A0A182WHV5_9DIPT</name>
<dbReference type="AlphaFoldDB" id="A0A182WHV5"/>
<proteinExistence type="predicted"/>